<feature type="compositionally biased region" description="Acidic residues" evidence="13">
    <location>
        <begin position="753"/>
        <end position="766"/>
    </location>
</feature>
<dbReference type="Gene3D" id="3.10.110.10">
    <property type="entry name" value="Ubiquitin Conjugating Enzyme"/>
    <property type="match status" value="1"/>
</dbReference>
<evidence type="ECO:0000256" key="8">
    <source>
        <dbReference type="ARBA" id="ARBA00047899"/>
    </source>
</evidence>
<feature type="region of interest" description="Disordered" evidence="13">
    <location>
        <begin position="188"/>
        <end position="212"/>
    </location>
</feature>
<gene>
    <name evidence="16" type="ORF">BCR43DRAFT_460724</name>
</gene>
<dbReference type="PIRSF" id="PIRSF000660">
    <property type="entry name" value="Ser/Thr_PK_GCN2"/>
    <property type="match status" value="1"/>
</dbReference>
<dbReference type="FunCoup" id="A0A1X2H8K2">
    <property type="interactions" value="671"/>
</dbReference>
<dbReference type="InterPro" id="IPR006575">
    <property type="entry name" value="RWD_dom"/>
</dbReference>
<evidence type="ECO:0000256" key="3">
    <source>
        <dbReference type="ARBA" id="ARBA00022679"/>
    </source>
</evidence>
<comment type="caution">
    <text evidence="16">The sequence shown here is derived from an EMBL/GenBank/DDBJ whole genome shotgun (WGS) entry which is preliminary data.</text>
</comment>
<keyword evidence="17" id="KW-1185">Reference proteome</keyword>
<feature type="domain" description="RWD" evidence="15">
    <location>
        <begin position="12"/>
        <end position="126"/>
    </location>
</feature>
<evidence type="ECO:0000256" key="13">
    <source>
        <dbReference type="SAM" id="MobiDB-lite"/>
    </source>
</evidence>
<evidence type="ECO:0000313" key="17">
    <source>
        <dbReference type="Proteomes" id="UP000242180"/>
    </source>
</evidence>
<evidence type="ECO:0000256" key="12">
    <source>
        <dbReference type="PROSITE-ProRule" id="PRU10141"/>
    </source>
</evidence>
<dbReference type="FunFam" id="3.10.110.10:FF:000050">
    <property type="entry name" value="eIF-2-alpha kinase GCN2"/>
    <property type="match status" value="1"/>
</dbReference>
<dbReference type="GO" id="GO:0005524">
    <property type="term" value="F:ATP binding"/>
    <property type="evidence" value="ECO:0007669"/>
    <property type="project" value="UniProtKB-UniRule"/>
</dbReference>
<dbReference type="SUPFAM" id="SSF54495">
    <property type="entry name" value="UBC-like"/>
    <property type="match status" value="1"/>
</dbReference>
<dbReference type="GO" id="GO:0110031">
    <property type="term" value="P:negative regulation of G2/MI transition of meiotic cell cycle"/>
    <property type="evidence" value="ECO:0007669"/>
    <property type="project" value="TreeGrafter"/>
</dbReference>
<evidence type="ECO:0000259" key="14">
    <source>
        <dbReference type="PROSITE" id="PS50011"/>
    </source>
</evidence>
<keyword evidence="2" id="KW-0723">Serine/threonine-protein kinase</keyword>
<dbReference type="Gene3D" id="3.30.930.10">
    <property type="entry name" value="Bira Bifunctional Protein, Domain 2"/>
    <property type="match status" value="1"/>
</dbReference>
<feature type="region of interest" description="Disordered" evidence="13">
    <location>
        <begin position="549"/>
        <end position="617"/>
    </location>
</feature>
<dbReference type="InterPro" id="IPR041715">
    <property type="entry name" value="HisRS-like_core"/>
</dbReference>
<dbReference type="STRING" id="13706.A0A1X2H8K2"/>
<dbReference type="GO" id="GO:0009893">
    <property type="term" value="P:positive regulation of metabolic process"/>
    <property type="evidence" value="ECO:0007669"/>
    <property type="project" value="UniProtKB-ARBA"/>
</dbReference>
<dbReference type="InterPro" id="IPR024435">
    <property type="entry name" value="HisRS-related_dom"/>
</dbReference>
<dbReference type="InterPro" id="IPR036621">
    <property type="entry name" value="Anticodon-bd_dom_sf"/>
</dbReference>
<feature type="compositionally biased region" description="Acidic residues" evidence="13">
    <location>
        <begin position="702"/>
        <end position="724"/>
    </location>
</feature>
<feature type="region of interest" description="Disordered" evidence="13">
    <location>
        <begin position="141"/>
        <end position="174"/>
    </location>
</feature>
<dbReference type="CDD" id="cd23823">
    <property type="entry name" value="RWD_GCN2"/>
    <property type="match status" value="1"/>
</dbReference>
<feature type="compositionally biased region" description="Low complexity" evidence="13">
    <location>
        <begin position="560"/>
        <end position="576"/>
    </location>
</feature>
<evidence type="ECO:0000256" key="6">
    <source>
        <dbReference type="ARBA" id="ARBA00022840"/>
    </source>
</evidence>
<evidence type="ECO:0000256" key="9">
    <source>
        <dbReference type="ARBA" id="ARBA00048679"/>
    </source>
</evidence>
<evidence type="ECO:0000256" key="5">
    <source>
        <dbReference type="ARBA" id="ARBA00022777"/>
    </source>
</evidence>
<feature type="active site" description="Proton acceptor" evidence="10">
    <location>
        <position position="874"/>
    </location>
</feature>
<feature type="region of interest" description="Disordered" evidence="13">
    <location>
        <begin position="695"/>
        <end position="724"/>
    </location>
</feature>
<dbReference type="Pfam" id="PF05773">
    <property type="entry name" value="RWD"/>
    <property type="match status" value="1"/>
</dbReference>
<feature type="domain" description="Protein kinase" evidence="14">
    <location>
        <begin position="257"/>
        <end position="539"/>
    </location>
</feature>
<dbReference type="InterPro" id="IPR016255">
    <property type="entry name" value="Gcn2"/>
</dbReference>
<dbReference type="Gene3D" id="1.10.510.10">
    <property type="entry name" value="Transferase(Phosphotransferase) domain 1"/>
    <property type="match status" value="2"/>
</dbReference>
<dbReference type="InterPro" id="IPR050339">
    <property type="entry name" value="CC_SR_Kinase"/>
</dbReference>
<feature type="binding site" evidence="12">
    <location>
        <position position="653"/>
    </location>
    <ligand>
        <name>ATP</name>
        <dbReference type="ChEBI" id="CHEBI:30616"/>
    </ligand>
</feature>
<evidence type="ECO:0000256" key="7">
    <source>
        <dbReference type="ARBA" id="ARBA00037982"/>
    </source>
</evidence>
<dbReference type="PANTHER" id="PTHR11042">
    <property type="entry name" value="EUKARYOTIC TRANSLATION INITIATION FACTOR 2-ALPHA KINASE EIF2-ALPHA KINASE -RELATED"/>
    <property type="match status" value="1"/>
</dbReference>
<dbReference type="PROSITE" id="PS00107">
    <property type="entry name" value="PROTEIN_KINASE_ATP"/>
    <property type="match status" value="1"/>
</dbReference>
<protein>
    <recommendedName>
        <fullName evidence="1">non-specific serine/threonine protein kinase</fullName>
        <ecNumber evidence="1">2.7.11.1</ecNumber>
    </recommendedName>
</protein>
<organism evidence="16 17">
    <name type="scientific">Syncephalastrum racemosum</name>
    <name type="common">Filamentous fungus</name>
    <dbReference type="NCBI Taxonomy" id="13706"/>
    <lineage>
        <taxon>Eukaryota</taxon>
        <taxon>Fungi</taxon>
        <taxon>Fungi incertae sedis</taxon>
        <taxon>Mucoromycota</taxon>
        <taxon>Mucoromycotina</taxon>
        <taxon>Mucoromycetes</taxon>
        <taxon>Mucorales</taxon>
        <taxon>Syncephalastraceae</taxon>
        <taxon>Syncephalastrum</taxon>
    </lineage>
</organism>
<dbReference type="SMART" id="SM00591">
    <property type="entry name" value="RWD"/>
    <property type="match status" value="1"/>
</dbReference>
<dbReference type="PROSITE" id="PS50908">
    <property type="entry name" value="RWD"/>
    <property type="match status" value="1"/>
</dbReference>
<dbReference type="GO" id="GO:0000077">
    <property type="term" value="P:DNA damage checkpoint signaling"/>
    <property type="evidence" value="ECO:0007669"/>
    <property type="project" value="InterPro"/>
</dbReference>
<dbReference type="PROSITE" id="PS50011">
    <property type="entry name" value="PROTEIN_KINASE_DOM"/>
    <property type="match status" value="2"/>
</dbReference>
<evidence type="ECO:0000256" key="4">
    <source>
        <dbReference type="ARBA" id="ARBA00022741"/>
    </source>
</evidence>
<comment type="catalytic activity">
    <reaction evidence="9">
        <text>L-seryl-[protein] + ATP = O-phospho-L-seryl-[protein] + ADP + H(+)</text>
        <dbReference type="Rhea" id="RHEA:17989"/>
        <dbReference type="Rhea" id="RHEA-COMP:9863"/>
        <dbReference type="Rhea" id="RHEA-COMP:11604"/>
        <dbReference type="ChEBI" id="CHEBI:15378"/>
        <dbReference type="ChEBI" id="CHEBI:29999"/>
        <dbReference type="ChEBI" id="CHEBI:30616"/>
        <dbReference type="ChEBI" id="CHEBI:83421"/>
        <dbReference type="ChEBI" id="CHEBI:456216"/>
        <dbReference type="EC" id="2.7.11.1"/>
    </reaction>
</comment>
<evidence type="ECO:0000256" key="2">
    <source>
        <dbReference type="ARBA" id="ARBA00022527"/>
    </source>
</evidence>
<dbReference type="SUPFAM" id="SSF52954">
    <property type="entry name" value="Class II aaRS ABD-related"/>
    <property type="match status" value="1"/>
</dbReference>
<proteinExistence type="inferred from homology"/>
<dbReference type="GO" id="GO:0005634">
    <property type="term" value="C:nucleus"/>
    <property type="evidence" value="ECO:0007669"/>
    <property type="project" value="TreeGrafter"/>
</dbReference>
<dbReference type="EMBL" id="MCGN01000007">
    <property type="protein sequence ID" value="ORY94883.1"/>
    <property type="molecule type" value="Genomic_DNA"/>
</dbReference>
<dbReference type="CDD" id="cd22249">
    <property type="entry name" value="UDM1_RNF168_RNF169-like"/>
    <property type="match status" value="1"/>
</dbReference>
<reference evidence="16 17" key="1">
    <citation type="submission" date="2016-07" db="EMBL/GenBank/DDBJ databases">
        <title>Pervasive Adenine N6-methylation of Active Genes in Fungi.</title>
        <authorList>
            <consortium name="DOE Joint Genome Institute"/>
            <person name="Mondo S.J."/>
            <person name="Dannebaum R.O."/>
            <person name="Kuo R.C."/>
            <person name="Labutti K."/>
            <person name="Haridas S."/>
            <person name="Kuo A."/>
            <person name="Salamov A."/>
            <person name="Ahrendt S.R."/>
            <person name="Lipzen A."/>
            <person name="Sullivan W."/>
            <person name="Andreopoulos W.B."/>
            <person name="Clum A."/>
            <person name="Lindquist E."/>
            <person name="Daum C."/>
            <person name="Ramamoorthy G.K."/>
            <person name="Gryganskyi A."/>
            <person name="Culley D."/>
            <person name="Magnuson J.K."/>
            <person name="James T.Y."/>
            <person name="O'Malley M.A."/>
            <person name="Stajich J.E."/>
            <person name="Spatafora J.W."/>
            <person name="Visel A."/>
            <person name="Grigoriev I.V."/>
        </authorList>
    </citation>
    <scope>NUCLEOTIDE SEQUENCE [LARGE SCALE GENOMIC DNA]</scope>
    <source>
        <strain evidence="16 17">NRRL 2496</strain>
    </source>
</reference>
<dbReference type="EC" id="2.7.11.1" evidence="1"/>
<dbReference type="OrthoDB" id="341578at2759"/>
<dbReference type="PROSITE" id="PS00108">
    <property type="entry name" value="PROTEIN_KINASE_ST"/>
    <property type="match status" value="1"/>
</dbReference>
<dbReference type="InterPro" id="IPR016135">
    <property type="entry name" value="UBQ-conjugating_enzyme/RWD"/>
</dbReference>
<evidence type="ECO:0000256" key="10">
    <source>
        <dbReference type="PIRSR" id="PIRSR000660-1"/>
    </source>
</evidence>
<dbReference type="SUPFAM" id="SSF56112">
    <property type="entry name" value="Protein kinase-like (PK-like)"/>
    <property type="match status" value="2"/>
</dbReference>
<feature type="compositionally biased region" description="Basic and acidic residues" evidence="13">
    <location>
        <begin position="188"/>
        <end position="199"/>
    </location>
</feature>
<feature type="binding site" evidence="11">
    <location>
        <position position="652"/>
    </location>
    <ligand>
        <name>ATP</name>
        <dbReference type="ChEBI" id="CHEBI:30616"/>
    </ligand>
</feature>
<dbReference type="InParanoid" id="A0A1X2H8K2"/>
<dbReference type="Gene3D" id="3.30.200.20">
    <property type="entry name" value="Phosphorylase Kinase, domain 1"/>
    <property type="match status" value="1"/>
</dbReference>
<sequence length="1646" mass="187786">MNLEELRDIQNNEIEALQAIFMDDYEPIVNKTPWKVANATPEFILHLSPLIDDHDTEAHVKADLQVKMPKTYPNNPPEMHIINAKGLTRTQIAQLEISLGKTAKGLVGQEMMYDLADHVRVFLANHNAPPHPDALLSSHEQMVKRMESDKKAEEEREHQEQTRRAEQEEAERRVQSDMINLKIQQELERKRAQAHETQQRRRQMGYGNTEDDMYGQLVSTADDGRVGENSEIRILSFDSLVTVPLSQDGRRLCFHAAALGPCVGYGEIHETFSAQPLSFKILDAAGHPEDEPDALPVLLAVKRVKISGPYYVTQAGKRKLQDVERELERLRSLQHPHIVPIYDAHLERCVMQDHDWALHILIGQDTSTSLADLLEQCGGGLRLGMVRKYMKQLLWAVNHVHLNGFVCREIRASDIFCKNQTLRIADISYAKRLRDLNRSNPLHKDGYAGGPDMALGWISPELRDRPGVYNRKNDIWCLGIVFLEMLWGLDVTKEYGDVDAFLRSANELPNIARDLVKRMMHTDPRKRLTAIDLLKEPFFAGADAASSSEGLPLLREPTLTSSSDQTATQTQTQAQALIPSPLEPSMAPPARQHHPHRLSTTSPQLAPSQITQSGGTSRYRADFEEIEFLGKGGFGEVIKARNRLDNRLYAIKKIRLDPRDSEDLRKILREVQTLSSLHHQYVVRYYATWFEDEDGNGSWKDSDEEDFTDEDSESEYDNTEDDEDEDVSVLKKRFDFMSYDSKSRSYSAVKFDYDDDEEEDESDAEDSPGHGLFRRGGETSDDASTTSDRTVSTQKQRLVRKVADKLKHRASSDSSGGHKQRRTRVLYIQMEYCEKKTLRDVIDEGIDEEESWRLFRQVLEGLVHIHSQGMIHRDLKPSNVFLDANNDVKIGDFGLATTNQTLVDAVTAFARSSGINTQGIRERSMHGENGGSYTGYSATSTNFGESMTTGVGTTFYVSPEVLPNPATGASSGMRYNQKVDMFSLGVIFFEMCYKFSTGMQRAIVLQDLRNGKFPEDFPKDYTNQRAIIKMLLSPQPRDRPNSFELLRSDLLPPKLEDEYIKECVRTIANPNTPYYHKLMSAMFSQSSDRHKDFTYDYHSQIESAFDPYSHIFYDRIREQMAKVFRRHGAIDVSAPLLIPKNDLYEWSWKNPVYLMDSQGSLNQLPFDQTVPFARYISRKKGFPELKRFTFERVYRENPSGGQPEAALEADFDIVHRDTAPMVPDAEVIKVVEEVLEELPPLGRDGFYFIINHASVADLVLDHCRIPVDQRKGVMVILSSLGRGTSFATVRNALKLNFQLQRSVLDELSLFNIHGELDTVGKKIESLLTASHKPKLRELLNELRQLVAICRGLGVHQKMLFHPLLVYNYHFYQGGMVFEAVAHTGDSRKRDILAMGGRYDILVQQFAHPSASANRRLRAVGVNIAVQKLIQRMDRYQSDQVKLLVKSKNEKLRSFGVWAPKQCDVYVASFGKVHLQDRLDIARDLWAHGIRCDFQYDDVLGLTPEELVVRCKKASINWIVIVKHRESKAHHETVKIKDNLRKMETEVNRADLSLWLTAEINEQSRIDHSHSAIKIRHKHDYKKDTADTTHQNESAKDGSDFKRDDLDVQIIQNEGRGKSKMKHKHKTILVDKGKIYQEQRNGKGHCG</sequence>
<evidence type="ECO:0000256" key="11">
    <source>
        <dbReference type="PIRSR" id="PIRSR000660-2"/>
    </source>
</evidence>
<keyword evidence="4 11" id="KW-0547">Nucleotide-binding</keyword>
<evidence type="ECO:0000256" key="1">
    <source>
        <dbReference type="ARBA" id="ARBA00012513"/>
    </source>
</evidence>
<feature type="domain" description="Protein kinase" evidence="14">
    <location>
        <begin position="623"/>
        <end position="1051"/>
    </location>
</feature>
<dbReference type="PANTHER" id="PTHR11042:SF136">
    <property type="entry name" value="EIF-2-ALPHA KINASE GCN2"/>
    <property type="match status" value="1"/>
</dbReference>
<name>A0A1X2H8K2_SYNRA</name>
<feature type="region of interest" description="Disordered" evidence="13">
    <location>
        <begin position="1576"/>
        <end position="1600"/>
    </location>
</feature>
<keyword evidence="3" id="KW-0808">Transferase</keyword>
<feature type="compositionally biased region" description="Polar residues" evidence="13">
    <location>
        <begin position="598"/>
        <end position="616"/>
    </location>
</feature>
<accession>A0A1X2H8K2</accession>
<evidence type="ECO:0000259" key="15">
    <source>
        <dbReference type="PROSITE" id="PS50908"/>
    </source>
</evidence>
<comment type="catalytic activity">
    <reaction evidence="8">
        <text>L-threonyl-[protein] + ATP = O-phospho-L-threonyl-[protein] + ADP + H(+)</text>
        <dbReference type="Rhea" id="RHEA:46608"/>
        <dbReference type="Rhea" id="RHEA-COMP:11060"/>
        <dbReference type="Rhea" id="RHEA-COMP:11605"/>
        <dbReference type="ChEBI" id="CHEBI:15378"/>
        <dbReference type="ChEBI" id="CHEBI:30013"/>
        <dbReference type="ChEBI" id="CHEBI:30616"/>
        <dbReference type="ChEBI" id="CHEBI:61977"/>
        <dbReference type="ChEBI" id="CHEBI:456216"/>
        <dbReference type="EC" id="2.7.11.1"/>
    </reaction>
</comment>
<dbReference type="CDD" id="cd14046">
    <property type="entry name" value="STKc_EIF2AK4_GCN2_rpt2"/>
    <property type="match status" value="1"/>
</dbReference>
<dbReference type="GO" id="GO:0005737">
    <property type="term" value="C:cytoplasm"/>
    <property type="evidence" value="ECO:0007669"/>
    <property type="project" value="TreeGrafter"/>
</dbReference>
<dbReference type="InterPro" id="IPR008271">
    <property type="entry name" value="Ser/Thr_kinase_AS"/>
</dbReference>
<dbReference type="Pfam" id="PF00069">
    <property type="entry name" value="Pkinase"/>
    <property type="match status" value="4"/>
</dbReference>
<evidence type="ECO:0000313" key="16">
    <source>
        <dbReference type="EMBL" id="ORY94883.1"/>
    </source>
</evidence>
<keyword evidence="5 16" id="KW-0418">Kinase</keyword>
<dbReference type="InterPro" id="IPR017441">
    <property type="entry name" value="Protein_kinase_ATP_BS"/>
</dbReference>
<dbReference type="SMART" id="SM00220">
    <property type="entry name" value="S_TKc"/>
    <property type="match status" value="2"/>
</dbReference>
<keyword evidence="6 11" id="KW-0067">ATP-binding</keyword>
<dbReference type="Pfam" id="PF13393">
    <property type="entry name" value="tRNA-synt_His"/>
    <property type="match status" value="1"/>
</dbReference>
<dbReference type="OMA" id="FEDIAWD"/>
<dbReference type="Proteomes" id="UP000242180">
    <property type="component" value="Unassembled WGS sequence"/>
</dbReference>
<dbReference type="InterPro" id="IPR000719">
    <property type="entry name" value="Prot_kinase_dom"/>
</dbReference>
<dbReference type="SUPFAM" id="SSF55681">
    <property type="entry name" value="Class II aaRS and biotin synthetases"/>
    <property type="match status" value="1"/>
</dbReference>
<comment type="similarity">
    <text evidence="7">Belongs to the protein kinase superfamily. Ser/Thr protein kinase family. GCN2 subfamily.</text>
</comment>
<dbReference type="GO" id="GO:0004694">
    <property type="term" value="F:eukaryotic translation initiation factor 2alpha kinase activity"/>
    <property type="evidence" value="ECO:0007669"/>
    <property type="project" value="InterPro"/>
</dbReference>
<dbReference type="InterPro" id="IPR011009">
    <property type="entry name" value="Kinase-like_dom_sf"/>
</dbReference>
<feature type="region of interest" description="Disordered" evidence="13">
    <location>
        <begin position="753"/>
        <end position="795"/>
    </location>
</feature>
<dbReference type="Gene3D" id="3.40.50.800">
    <property type="entry name" value="Anticodon-binding domain"/>
    <property type="match status" value="1"/>
</dbReference>
<dbReference type="Pfam" id="PF12745">
    <property type="entry name" value="HGTP_anticodon2"/>
    <property type="match status" value="1"/>
</dbReference>
<feature type="binding site" evidence="11">
    <location>
        <begin position="629"/>
        <end position="637"/>
    </location>
    <ligand>
        <name>ATP</name>
        <dbReference type="ChEBI" id="CHEBI:30616"/>
    </ligand>
</feature>
<dbReference type="InterPro" id="IPR045864">
    <property type="entry name" value="aa-tRNA-synth_II/BPL/LPL"/>
</dbReference>
<feature type="compositionally biased region" description="Low complexity" evidence="13">
    <location>
        <begin position="782"/>
        <end position="793"/>
    </location>
</feature>